<accession>A0A8J3I7C5</accession>
<dbReference type="AlphaFoldDB" id="A0A8J3I7C5"/>
<feature type="transmembrane region" description="Helical" evidence="1">
    <location>
        <begin position="15"/>
        <end position="34"/>
    </location>
</feature>
<organism evidence="2 3">
    <name type="scientific">Ktedonospora formicarum</name>
    <dbReference type="NCBI Taxonomy" id="2778364"/>
    <lineage>
        <taxon>Bacteria</taxon>
        <taxon>Bacillati</taxon>
        <taxon>Chloroflexota</taxon>
        <taxon>Ktedonobacteria</taxon>
        <taxon>Ktedonobacterales</taxon>
        <taxon>Ktedonobacteraceae</taxon>
        <taxon>Ktedonospora</taxon>
    </lineage>
</organism>
<comment type="caution">
    <text evidence="2">The sequence shown here is derived from an EMBL/GenBank/DDBJ whole genome shotgun (WGS) entry which is preliminary data.</text>
</comment>
<keyword evidence="1" id="KW-1133">Transmembrane helix</keyword>
<keyword evidence="3" id="KW-1185">Reference proteome</keyword>
<evidence type="ECO:0000313" key="3">
    <source>
        <dbReference type="Proteomes" id="UP000612362"/>
    </source>
</evidence>
<keyword evidence="1" id="KW-0812">Transmembrane</keyword>
<proteinExistence type="predicted"/>
<keyword evidence="1" id="KW-0472">Membrane</keyword>
<reference evidence="2" key="1">
    <citation type="submission" date="2020-10" db="EMBL/GenBank/DDBJ databases">
        <title>Taxonomic study of unclassified bacteria belonging to the class Ktedonobacteria.</title>
        <authorList>
            <person name="Yabe S."/>
            <person name="Wang C.M."/>
            <person name="Zheng Y."/>
            <person name="Sakai Y."/>
            <person name="Cavaletti L."/>
            <person name="Monciardini P."/>
            <person name="Donadio S."/>
        </authorList>
    </citation>
    <scope>NUCLEOTIDE SEQUENCE</scope>
    <source>
        <strain evidence="2">SOSP1-1</strain>
    </source>
</reference>
<gene>
    <name evidence="2" type="ORF">KSX_53110</name>
</gene>
<sequence>MPQLTAPQRMGEMTFAKVAGITSYLTSFWLCSLIRFSEIVQMKVFAQKMIAERGVLDQQR</sequence>
<name>A0A8J3I7C5_9CHLR</name>
<dbReference type="Proteomes" id="UP000612362">
    <property type="component" value="Unassembled WGS sequence"/>
</dbReference>
<evidence type="ECO:0000256" key="1">
    <source>
        <dbReference type="SAM" id="Phobius"/>
    </source>
</evidence>
<dbReference type="EMBL" id="BNJF01000002">
    <property type="protein sequence ID" value="GHO47148.1"/>
    <property type="molecule type" value="Genomic_DNA"/>
</dbReference>
<evidence type="ECO:0000313" key="2">
    <source>
        <dbReference type="EMBL" id="GHO47148.1"/>
    </source>
</evidence>
<protein>
    <submittedName>
        <fullName evidence="2">Uncharacterized protein</fullName>
    </submittedName>
</protein>